<evidence type="ECO:0000256" key="11">
    <source>
        <dbReference type="ARBA" id="ARBA00023163"/>
    </source>
</evidence>
<evidence type="ECO:0000256" key="8">
    <source>
        <dbReference type="ARBA" id="ARBA00022679"/>
    </source>
</evidence>
<evidence type="ECO:0000256" key="22">
    <source>
        <dbReference type="ARBA" id="ARBA00081504"/>
    </source>
</evidence>
<evidence type="ECO:0000256" key="14">
    <source>
        <dbReference type="ARBA" id="ARBA00047418"/>
    </source>
</evidence>
<comment type="subunit">
    <text evidence="20">May form homooligomers. Interacts with CREBBP/CBP, EED/WAIT1, EP300/P300, NCOA6/PRIP, PPARBP/PBP and SMN.</text>
</comment>
<dbReference type="InterPro" id="IPR029063">
    <property type="entry name" value="SAM-dependent_MTases_sf"/>
</dbReference>
<evidence type="ECO:0000256" key="7">
    <source>
        <dbReference type="ARBA" id="ARBA00022603"/>
    </source>
</evidence>
<comment type="function">
    <text evidence="19">Catalyzes the 2 serial methylation steps for the conversion of the 7-monomethylguanosine (m(7)G) caps of snRNAs and snoRNAs to a 2,2,7-trimethylguanosine (m(2,2,7)G) cap structure. The enzyme is specific for guanine, and N7 methylation must precede N2 methylation. Hypermethylation of the m7G cap of U snRNAs leads to their concentration in nuclear foci, their colocalization with coilin and the formation of canonical Cajal bodies (CBs). Plays a role in transcriptional regulation.</text>
</comment>
<comment type="subcellular location">
    <subcellularLocation>
        <location evidence="2">Cytoplasm</location>
    </subcellularLocation>
    <subcellularLocation>
        <location evidence="1">Nucleus</location>
        <location evidence="1">Cajal body</location>
    </subcellularLocation>
    <subcellularLocation>
        <location evidence="3">Nucleus</location>
        <location evidence="3">Nucleolus</location>
    </subcellularLocation>
</comment>
<evidence type="ECO:0000256" key="18">
    <source>
        <dbReference type="ARBA" id="ARBA00049790"/>
    </source>
</evidence>
<evidence type="ECO:0000313" key="24">
    <source>
        <dbReference type="Proteomes" id="UP000325440"/>
    </source>
</evidence>
<dbReference type="AlphaFoldDB" id="A0A5E4NES7"/>
<keyword evidence="11" id="KW-0804">Transcription</keyword>
<evidence type="ECO:0000256" key="17">
    <source>
        <dbReference type="ARBA" id="ARBA00049075"/>
    </source>
</evidence>
<comment type="catalytic activity">
    <reaction evidence="14">
        <text>a 5'-end (N(2),N(7)-dimethyl 5'-triphosphoguanosine)-ribonucleoside in snoRNA + S-adenosyl-L-methionine = a 5'-end (N(2),N(2),N(7)-trimethyl 5'-triphosphoguanosine)-ribonucleoside in snoRNA + S-adenosyl-L-homocysteine + H(+)</text>
        <dbReference type="Rhea" id="RHEA:78507"/>
        <dbReference type="Rhea" id="RHEA-COMP:19088"/>
        <dbReference type="Rhea" id="RHEA-COMP:19090"/>
        <dbReference type="ChEBI" id="CHEBI:15378"/>
        <dbReference type="ChEBI" id="CHEBI:57856"/>
        <dbReference type="ChEBI" id="CHEBI:59789"/>
        <dbReference type="ChEBI" id="CHEBI:167623"/>
        <dbReference type="ChEBI" id="CHEBI:172880"/>
    </reaction>
    <physiologicalReaction direction="left-to-right" evidence="14">
        <dbReference type="Rhea" id="RHEA:78508"/>
    </physiologicalReaction>
</comment>
<reference evidence="23 24" key="1">
    <citation type="submission" date="2019-08" db="EMBL/GenBank/DDBJ databases">
        <authorList>
            <person name="Alioto T."/>
            <person name="Alioto T."/>
            <person name="Gomez Garrido J."/>
        </authorList>
    </citation>
    <scope>NUCLEOTIDE SEQUENCE [LARGE SCALE GENOMIC DNA]</scope>
</reference>
<evidence type="ECO:0000256" key="16">
    <source>
        <dbReference type="ARBA" id="ARBA00048763"/>
    </source>
</evidence>
<dbReference type="GO" id="GO:0015030">
    <property type="term" value="C:Cajal body"/>
    <property type="evidence" value="ECO:0007669"/>
    <property type="project" value="UniProtKB-SubCell"/>
</dbReference>
<proteinExistence type="inferred from homology"/>
<evidence type="ECO:0000256" key="12">
    <source>
        <dbReference type="ARBA" id="ARBA00023242"/>
    </source>
</evidence>
<comment type="catalytic activity">
    <reaction evidence="16">
        <text>a 5'-end (N(2),N(7)-dimethyl 5'-triphosphoguanosine)-ribonucleoside in snRNA + S-adenosyl-L-methionine = a 5'-end (N(2),N(2),N(7)-trimethyl 5'-triphosphoguanosine)-ribonucleoside in snRNA + S-adenosyl-L-homocysteine + H(+)</text>
        <dbReference type="Rhea" id="RHEA:78479"/>
        <dbReference type="Rhea" id="RHEA-COMP:19087"/>
        <dbReference type="Rhea" id="RHEA-COMP:19089"/>
        <dbReference type="ChEBI" id="CHEBI:15378"/>
        <dbReference type="ChEBI" id="CHEBI:57856"/>
        <dbReference type="ChEBI" id="CHEBI:59789"/>
        <dbReference type="ChEBI" id="CHEBI:167623"/>
        <dbReference type="ChEBI" id="CHEBI:172880"/>
    </reaction>
    <physiologicalReaction direction="left-to-right" evidence="16">
        <dbReference type="Rhea" id="RHEA:78480"/>
    </physiologicalReaction>
</comment>
<evidence type="ECO:0000313" key="23">
    <source>
        <dbReference type="EMBL" id="VVC43384.1"/>
    </source>
</evidence>
<evidence type="ECO:0000256" key="4">
    <source>
        <dbReference type="ARBA" id="ARBA00018517"/>
    </source>
</evidence>
<protein>
    <recommendedName>
        <fullName evidence="4">Trimethylguanosine synthase</fullName>
    </recommendedName>
    <alternativeName>
        <fullName evidence="18">Cap-specific guanine-N(2) methyltransferase</fullName>
    </alternativeName>
    <alternativeName>
        <fullName evidence="21">Nuclear receptor coactivator 6-interacting protein</fullName>
    </alternativeName>
    <alternativeName>
        <fullName evidence="22">PRIP-interacting protein with methyltransferase motif</fullName>
    </alternativeName>
</protein>
<dbReference type="PANTHER" id="PTHR14741">
    <property type="entry name" value="S-ADENOSYLMETHIONINE-DEPENDENT METHYLTRANSFERASE RELATED"/>
    <property type="match status" value="1"/>
</dbReference>
<keyword evidence="5" id="KW-0963">Cytoplasm</keyword>
<evidence type="ECO:0000256" key="15">
    <source>
        <dbReference type="ARBA" id="ARBA00048740"/>
    </source>
</evidence>
<keyword evidence="6" id="KW-0597">Phosphoprotein</keyword>
<dbReference type="Proteomes" id="UP000325440">
    <property type="component" value="Unassembled WGS sequence"/>
</dbReference>
<evidence type="ECO:0000256" key="5">
    <source>
        <dbReference type="ARBA" id="ARBA00022490"/>
    </source>
</evidence>
<dbReference type="CDD" id="cd02440">
    <property type="entry name" value="AdoMet_MTases"/>
    <property type="match status" value="1"/>
</dbReference>
<name>A0A5E4NES7_9HEMI</name>
<dbReference type="FunFam" id="3.40.50.150:FF:000066">
    <property type="entry name" value="Trimethylguanosine synthase 1"/>
    <property type="match status" value="1"/>
</dbReference>
<comment type="catalytic activity">
    <reaction evidence="17">
        <text>a 5'-end (N(7)-methyl 5'-triphosphoguanosine)-ribonucleoside in snRNA + S-adenosyl-L-methionine = a 5'-end (N(2),N(7)-dimethyl 5'-triphosphoguanosine)-ribonucleoside in snRNA + S-adenosyl-L-homocysteine + H(+)</text>
        <dbReference type="Rhea" id="RHEA:78471"/>
        <dbReference type="Rhea" id="RHEA-COMP:19085"/>
        <dbReference type="Rhea" id="RHEA-COMP:19087"/>
        <dbReference type="ChEBI" id="CHEBI:15378"/>
        <dbReference type="ChEBI" id="CHEBI:57856"/>
        <dbReference type="ChEBI" id="CHEBI:59789"/>
        <dbReference type="ChEBI" id="CHEBI:156461"/>
        <dbReference type="ChEBI" id="CHEBI:172880"/>
    </reaction>
    <physiologicalReaction direction="left-to-right" evidence="17">
        <dbReference type="Rhea" id="RHEA:78472"/>
    </physiologicalReaction>
</comment>
<dbReference type="EMBL" id="CABPRJ010002369">
    <property type="protein sequence ID" value="VVC43384.1"/>
    <property type="molecule type" value="Genomic_DNA"/>
</dbReference>
<organism evidence="23 24">
    <name type="scientific">Cinara cedri</name>
    <dbReference type="NCBI Taxonomy" id="506608"/>
    <lineage>
        <taxon>Eukaryota</taxon>
        <taxon>Metazoa</taxon>
        <taxon>Ecdysozoa</taxon>
        <taxon>Arthropoda</taxon>
        <taxon>Hexapoda</taxon>
        <taxon>Insecta</taxon>
        <taxon>Pterygota</taxon>
        <taxon>Neoptera</taxon>
        <taxon>Paraneoptera</taxon>
        <taxon>Hemiptera</taxon>
        <taxon>Sternorrhyncha</taxon>
        <taxon>Aphidomorpha</taxon>
        <taxon>Aphidoidea</taxon>
        <taxon>Aphididae</taxon>
        <taxon>Lachninae</taxon>
        <taxon>Cinara</taxon>
    </lineage>
</organism>
<comment type="catalytic activity">
    <reaction evidence="15">
        <text>a 5'-end (N(7)-methyl 5'-triphosphoguanosine)-ribonucleoside in snoRNA + S-adenosyl-L-methionine = a 5'-end (N(2),N(7)-dimethyl 5'-triphosphoguanosine)-ribonucleoside in snoRNA + S-adenosyl-L-homocysteine + H(+)</text>
        <dbReference type="Rhea" id="RHEA:78475"/>
        <dbReference type="Rhea" id="RHEA-COMP:19086"/>
        <dbReference type="Rhea" id="RHEA-COMP:19088"/>
        <dbReference type="ChEBI" id="CHEBI:15378"/>
        <dbReference type="ChEBI" id="CHEBI:57856"/>
        <dbReference type="ChEBI" id="CHEBI:59789"/>
        <dbReference type="ChEBI" id="CHEBI:156461"/>
        <dbReference type="ChEBI" id="CHEBI:172880"/>
    </reaction>
    <physiologicalReaction direction="left-to-right" evidence="15">
        <dbReference type="Rhea" id="RHEA:78476"/>
    </physiologicalReaction>
</comment>
<evidence type="ECO:0000256" key="6">
    <source>
        <dbReference type="ARBA" id="ARBA00022553"/>
    </source>
</evidence>
<evidence type="ECO:0000256" key="20">
    <source>
        <dbReference type="ARBA" id="ARBA00064494"/>
    </source>
</evidence>
<keyword evidence="7 23" id="KW-0489">Methyltransferase</keyword>
<evidence type="ECO:0000256" key="3">
    <source>
        <dbReference type="ARBA" id="ARBA00004604"/>
    </source>
</evidence>
<dbReference type="PANTHER" id="PTHR14741:SF32">
    <property type="entry name" value="TRIMETHYLGUANOSINE SYNTHASE"/>
    <property type="match status" value="1"/>
</dbReference>
<dbReference type="OrthoDB" id="6619622at2759"/>
<keyword evidence="8 23" id="KW-0808">Transferase</keyword>
<dbReference type="Pfam" id="PF09445">
    <property type="entry name" value="Methyltransf_15"/>
    <property type="match status" value="1"/>
</dbReference>
<sequence>MDKDEILKNKFKRRKELKKYNKRQKLNPKFLKTLPYEIQQDMSLLKYWHNRFRLFKKFDRGIKLDKESWYSVTPEKISHMIANRCKCDLIIDGFCGVGSNAIQFALNCKSVIAIDIDPLKIELAQNNAEVYGVSNRIEFIIGDYYALASTLKADVVFLSPPWGGPSYSSQKTFSIDNIMPNYGGGKHLYELTRQITKNIVFFLPRNIDVKQCITLAGEGNLAEIESNYFNKRLNSKTFYFGNLVTSKE</sequence>
<dbReference type="SUPFAM" id="SSF53335">
    <property type="entry name" value="S-adenosyl-L-methionine-dependent methyltransferases"/>
    <property type="match status" value="1"/>
</dbReference>
<accession>A0A5E4NES7</accession>
<keyword evidence="9" id="KW-0949">S-adenosyl-L-methionine</keyword>
<evidence type="ECO:0000256" key="2">
    <source>
        <dbReference type="ARBA" id="ARBA00004496"/>
    </source>
</evidence>
<keyword evidence="12" id="KW-0539">Nucleus</keyword>
<comment type="similarity">
    <text evidence="13">Belongs to the methyltransferase superfamily. Trimethylguanosine synthase family.</text>
</comment>
<evidence type="ECO:0000256" key="13">
    <source>
        <dbReference type="ARBA" id="ARBA00025783"/>
    </source>
</evidence>
<keyword evidence="24" id="KW-1185">Reference proteome</keyword>
<gene>
    <name evidence="23" type="ORF">CINCED_3A020155</name>
</gene>
<dbReference type="GO" id="GO:0005737">
    <property type="term" value="C:cytoplasm"/>
    <property type="evidence" value="ECO:0007669"/>
    <property type="project" value="UniProtKB-SubCell"/>
</dbReference>
<dbReference type="Gene3D" id="3.40.50.150">
    <property type="entry name" value="Vaccinia Virus protein VP39"/>
    <property type="match status" value="1"/>
</dbReference>
<evidence type="ECO:0000256" key="19">
    <source>
        <dbReference type="ARBA" id="ARBA00057179"/>
    </source>
</evidence>
<dbReference type="GO" id="GO:0071164">
    <property type="term" value="F:RNA cap trimethylguanosine synthase activity"/>
    <property type="evidence" value="ECO:0007669"/>
    <property type="project" value="TreeGrafter"/>
</dbReference>
<dbReference type="GO" id="GO:0005730">
    <property type="term" value="C:nucleolus"/>
    <property type="evidence" value="ECO:0007669"/>
    <property type="project" value="UniProtKB-SubCell"/>
</dbReference>
<dbReference type="InterPro" id="IPR019012">
    <property type="entry name" value="RNA_cap_Gua-N2-MeTrfase"/>
</dbReference>
<evidence type="ECO:0000256" key="10">
    <source>
        <dbReference type="ARBA" id="ARBA00023015"/>
    </source>
</evidence>
<evidence type="ECO:0000256" key="9">
    <source>
        <dbReference type="ARBA" id="ARBA00022691"/>
    </source>
</evidence>
<evidence type="ECO:0000256" key="21">
    <source>
        <dbReference type="ARBA" id="ARBA00079339"/>
    </source>
</evidence>
<keyword evidence="10" id="KW-0805">Transcription regulation</keyword>
<evidence type="ECO:0000256" key="1">
    <source>
        <dbReference type="ARBA" id="ARBA00004408"/>
    </source>
</evidence>